<gene>
    <name evidence="6" type="ORF">PLEOSDRAFT_154448</name>
</gene>
<dbReference type="VEuPathDB" id="FungiDB:PLEOSDRAFT_154448"/>
<dbReference type="EMBL" id="KL198005">
    <property type="protein sequence ID" value="KDQ32307.1"/>
    <property type="molecule type" value="Genomic_DNA"/>
</dbReference>
<dbReference type="SUPFAM" id="SSF51197">
    <property type="entry name" value="Clavaminate synthase-like"/>
    <property type="match status" value="1"/>
</dbReference>
<dbReference type="PANTHER" id="PTHR12549">
    <property type="entry name" value="JMJC DOMAIN-CONTAINING HISTONE DEMETHYLATION PROTEIN"/>
    <property type="match status" value="1"/>
</dbReference>
<protein>
    <recommendedName>
        <fullName evidence="5">JmjC domain-containing protein</fullName>
    </recommendedName>
</protein>
<dbReference type="GO" id="GO:0046872">
    <property type="term" value="F:metal ion binding"/>
    <property type="evidence" value="ECO:0007669"/>
    <property type="project" value="UniProtKB-KW"/>
</dbReference>
<dbReference type="GO" id="GO:0032454">
    <property type="term" value="F:histone H3K9 demethylase activity"/>
    <property type="evidence" value="ECO:0007669"/>
    <property type="project" value="InterPro"/>
</dbReference>
<proteinExistence type="predicted"/>
<keyword evidence="3" id="KW-0539">Nucleus</keyword>
<feature type="compositionally biased region" description="Polar residues" evidence="4">
    <location>
        <begin position="585"/>
        <end position="598"/>
    </location>
</feature>
<dbReference type="SMART" id="SM00558">
    <property type="entry name" value="JmjC"/>
    <property type="match status" value="1"/>
</dbReference>
<dbReference type="Gene3D" id="2.60.120.650">
    <property type="entry name" value="Cupin"/>
    <property type="match status" value="1"/>
</dbReference>
<dbReference type="GO" id="GO:0000118">
    <property type="term" value="C:histone deacetylase complex"/>
    <property type="evidence" value="ECO:0007669"/>
    <property type="project" value="TreeGrafter"/>
</dbReference>
<feature type="domain" description="JmjC" evidence="5">
    <location>
        <begin position="306"/>
        <end position="491"/>
    </location>
</feature>
<evidence type="ECO:0000256" key="4">
    <source>
        <dbReference type="SAM" id="MobiDB-lite"/>
    </source>
</evidence>
<dbReference type="AlphaFoldDB" id="A0A067P7F0"/>
<dbReference type="GO" id="GO:0006357">
    <property type="term" value="P:regulation of transcription by RNA polymerase II"/>
    <property type="evidence" value="ECO:0007669"/>
    <property type="project" value="TreeGrafter"/>
</dbReference>
<feature type="region of interest" description="Disordered" evidence="4">
    <location>
        <begin position="539"/>
        <end position="606"/>
    </location>
</feature>
<accession>A0A067P7F0</accession>
<dbReference type="Proteomes" id="UP000027073">
    <property type="component" value="Unassembled WGS sequence"/>
</dbReference>
<dbReference type="InterPro" id="IPR045109">
    <property type="entry name" value="LSDs-like"/>
</dbReference>
<comment type="subcellular location">
    <subcellularLocation>
        <location evidence="1">Nucleus</location>
    </subcellularLocation>
</comment>
<dbReference type="PANTHER" id="PTHR12549:SF38">
    <property type="entry name" value="JMJC DOMAIN-CONTAINING HISTONE DEMETHYLASE 2, ISOFORM A"/>
    <property type="match status" value="1"/>
</dbReference>
<evidence type="ECO:0000256" key="1">
    <source>
        <dbReference type="ARBA" id="ARBA00004123"/>
    </source>
</evidence>
<reference evidence="7" key="1">
    <citation type="journal article" date="2014" name="Proc. Natl. Acad. Sci. U.S.A.">
        <title>Extensive sampling of basidiomycete genomes demonstrates inadequacy of the white-rot/brown-rot paradigm for wood decay fungi.</title>
        <authorList>
            <person name="Riley R."/>
            <person name="Salamov A.A."/>
            <person name="Brown D.W."/>
            <person name="Nagy L.G."/>
            <person name="Floudas D."/>
            <person name="Held B.W."/>
            <person name="Levasseur A."/>
            <person name="Lombard V."/>
            <person name="Morin E."/>
            <person name="Otillar R."/>
            <person name="Lindquist E.A."/>
            <person name="Sun H."/>
            <person name="LaButti K.M."/>
            <person name="Schmutz J."/>
            <person name="Jabbour D."/>
            <person name="Luo H."/>
            <person name="Baker S.E."/>
            <person name="Pisabarro A.G."/>
            <person name="Walton J.D."/>
            <person name="Blanchette R.A."/>
            <person name="Henrissat B."/>
            <person name="Martin F."/>
            <person name="Cullen D."/>
            <person name="Hibbett D.S."/>
            <person name="Grigoriev I.V."/>
        </authorList>
    </citation>
    <scope>NUCLEOTIDE SEQUENCE [LARGE SCALE GENOMIC DNA]</scope>
    <source>
        <strain evidence="7">PC15</strain>
    </source>
</reference>
<name>A0A067P7F0_PLEO1</name>
<evidence type="ECO:0000256" key="2">
    <source>
        <dbReference type="ARBA" id="ARBA00022723"/>
    </source>
</evidence>
<dbReference type="GO" id="GO:0003712">
    <property type="term" value="F:transcription coregulator activity"/>
    <property type="evidence" value="ECO:0007669"/>
    <property type="project" value="TreeGrafter"/>
</dbReference>
<organism evidence="6 7">
    <name type="scientific">Pleurotus ostreatus (strain PC15)</name>
    <name type="common">Oyster mushroom</name>
    <dbReference type="NCBI Taxonomy" id="1137138"/>
    <lineage>
        <taxon>Eukaryota</taxon>
        <taxon>Fungi</taxon>
        <taxon>Dikarya</taxon>
        <taxon>Basidiomycota</taxon>
        <taxon>Agaricomycotina</taxon>
        <taxon>Agaricomycetes</taxon>
        <taxon>Agaricomycetidae</taxon>
        <taxon>Agaricales</taxon>
        <taxon>Pleurotineae</taxon>
        <taxon>Pleurotaceae</taxon>
        <taxon>Pleurotus</taxon>
    </lineage>
</organism>
<evidence type="ECO:0000259" key="5">
    <source>
        <dbReference type="PROSITE" id="PS51184"/>
    </source>
</evidence>
<keyword evidence="2" id="KW-0479">Metal-binding</keyword>
<evidence type="ECO:0000256" key="3">
    <source>
        <dbReference type="ARBA" id="ARBA00023242"/>
    </source>
</evidence>
<dbReference type="PROSITE" id="PS51184">
    <property type="entry name" value="JMJC"/>
    <property type="match status" value="1"/>
</dbReference>
<dbReference type="GO" id="GO:0000785">
    <property type="term" value="C:chromatin"/>
    <property type="evidence" value="ECO:0007669"/>
    <property type="project" value="TreeGrafter"/>
</dbReference>
<feature type="compositionally biased region" description="Basic and acidic residues" evidence="4">
    <location>
        <begin position="569"/>
        <end position="581"/>
    </location>
</feature>
<dbReference type="Pfam" id="PF02373">
    <property type="entry name" value="JmjC"/>
    <property type="match status" value="1"/>
</dbReference>
<sequence>MSHDEYAIQQEPCRLFKKSLPARIKKAISICCDCAVKKPELCRFVGLRRVNTAKETVDFFGGGYTYYNRFQYHSAFHTPPTREELLKIKRVLSECLASKLKQELDHIAGQDVVLARCRTMDIKLECDKCCWAFCIIGYICTDCGKEFCPPCVADGRPICSHSNSLRLFSMIDPKDLRSLIHDMEEVNMQPLPSWTHDFTKEIDPLMRTIPTLAPNPTMADFDVAWAPGVPLLIEATPEPGTLHRWTKEKLVYLFGSNPCQIEDCETDGEEDTTVATFLEMIFGSNVCTRPLKLKDYPPNSTFAAEFPTLCRSFQYNLPFPAVTTFHGALNITNYFPPAYKVAPDLGPKAYIATANDSDPRTNQGTTRLHMDLCDAANSMLPVDKDSAALWHVFAPEDASKLQEFLCSKHRDTSKNHIHAQLTYLTPEDLVKLEKDFGVRPYAFTQKAGETVLIPTGCAHQVRNLTACAKIAVDFLSSHSVKRCTEVSEQLREEGVHGKKDTLEFWNLMLHAWFAVDLVDVANPESQVYNSAGHLGGVVHDDDPSLPAEHPSPHLQGQLAMDPMVPTSDPVHRPEQHLHEPALHPQPNTHENGHPSSDNIPPRIEDHPSDFAMRLIDDSGTNEPTTSGDSFQFVMRAHSGAVVERKEKKCAKCQRSWRECKGANDRSKCPKEEETRVVVN</sequence>
<dbReference type="GO" id="GO:0031490">
    <property type="term" value="F:chromatin DNA binding"/>
    <property type="evidence" value="ECO:0007669"/>
    <property type="project" value="TreeGrafter"/>
</dbReference>
<dbReference type="HOGENOM" id="CLU_404957_0_0_1"/>
<evidence type="ECO:0000313" key="7">
    <source>
        <dbReference type="Proteomes" id="UP000027073"/>
    </source>
</evidence>
<dbReference type="InterPro" id="IPR003347">
    <property type="entry name" value="JmjC_dom"/>
</dbReference>
<evidence type="ECO:0000313" key="6">
    <source>
        <dbReference type="EMBL" id="KDQ32307.1"/>
    </source>
</evidence>
<dbReference type="InParanoid" id="A0A067P7F0"/>